<protein>
    <submittedName>
        <fullName evidence="2">ABC transporter</fullName>
    </submittedName>
</protein>
<dbReference type="RefSeq" id="WP_153521859.1">
    <property type="nucleotide sequence ID" value="NZ_VDFO01000003.1"/>
</dbReference>
<dbReference type="AlphaFoldDB" id="A0A5P0ZUP8"/>
<evidence type="ECO:0000256" key="1">
    <source>
        <dbReference type="SAM" id="Phobius"/>
    </source>
</evidence>
<proteinExistence type="predicted"/>
<gene>
    <name evidence="2" type="ORF">FHL05_01420</name>
</gene>
<feature type="transmembrane region" description="Helical" evidence="1">
    <location>
        <begin position="117"/>
        <end position="142"/>
    </location>
</feature>
<feature type="transmembrane region" description="Helical" evidence="1">
    <location>
        <begin position="344"/>
        <end position="368"/>
    </location>
</feature>
<comment type="caution">
    <text evidence="2">The sequence shown here is derived from an EMBL/GenBank/DDBJ whole genome shotgun (WGS) entry which is preliminary data.</text>
</comment>
<keyword evidence="1" id="KW-0472">Membrane</keyword>
<organism evidence="2 3">
    <name type="scientific">Companilactobacillus halodurans</name>
    <dbReference type="NCBI Taxonomy" id="2584183"/>
    <lineage>
        <taxon>Bacteria</taxon>
        <taxon>Bacillati</taxon>
        <taxon>Bacillota</taxon>
        <taxon>Bacilli</taxon>
        <taxon>Lactobacillales</taxon>
        <taxon>Lactobacillaceae</taxon>
        <taxon>Companilactobacillus</taxon>
    </lineage>
</organism>
<name>A0A5P0ZUP8_9LACO</name>
<keyword evidence="1" id="KW-0812">Transmembrane</keyword>
<feature type="transmembrane region" description="Helical" evidence="1">
    <location>
        <begin position="187"/>
        <end position="207"/>
    </location>
</feature>
<evidence type="ECO:0000313" key="2">
    <source>
        <dbReference type="EMBL" id="MQS96552.1"/>
    </source>
</evidence>
<feature type="transmembrane region" description="Helical" evidence="1">
    <location>
        <begin position="310"/>
        <end position="332"/>
    </location>
</feature>
<feature type="transmembrane region" description="Helical" evidence="1">
    <location>
        <begin position="43"/>
        <end position="64"/>
    </location>
</feature>
<dbReference type="Proteomes" id="UP000371423">
    <property type="component" value="Unassembled WGS sequence"/>
</dbReference>
<feature type="transmembrane region" description="Helical" evidence="1">
    <location>
        <begin position="148"/>
        <end position="175"/>
    </location>
</feature>
<feature type="transmembrane region" description="Helical" evidence="1">
    <location>
        <begin position="389"/>
        <end position="413"/>
    </location>
</feature>
<keyword evidence="3" id="KW-1185">Reference proteome</keyword>
<sequence>MDKRQLQALLKVDLRLLNPQITARLRKKGSVGDNLTKKLELQFLINGAIFLFILGVPMLSLNLSKFPGTFSLYVSLSILLAFLRSISGIYNIFFASKDLISYLPLPFREQEIFFSKIMIIVLDLIPFTLPMLLAFFLTAWYAGMIIPIAILLSVGVFILIIAIILMICSLVIFGLTKTKFFQKNPNAFMNSLIAASLIIAMSVFFFINSSSNPATQGFNFVLTPIFLPLFKMFLNPISIGSTLTGLILIGTLFVLGIAVKLLVLPGLNDQLTKANSAFSKKSIKRKSIHRRDLNKILDFYNRQLLKEPNVLLQVFSSSILPPLIFIFTFAMIKGPTDLPVKWLGVFFVGGLLMGILTTNETSLVGNLISSDRMNFKFVKSLPISMNRYLYRKFLLGFVVQLLINLIIMGIVAVVMQIGLIMSISLVLGVTLGTYFMSQYYFTRDYRLRLANWTNISELFNRGAGNIGLILSMMAIIFLGVVVIASYSMAVIFIPQIWLLNLGVFVLIGIAAIIIIHHYQLKFWHQFE</sequence>
<feature type="transmembrane region" description="Helical" evidence="1">
    <location>
        <begin position="419"/>
        <end position="441"/>
    </location>
</feature>
<dbReference type="OrthoDB" id="2176387at2"/>
<feature type="transmembrane region" description="Helical" evidence="1">
    <location>
        <begin position="496"/>
        <end position="515"/>
    </location>
</feature>
<dbReference type="EMBL" id="VDFO01000003">
    <property type="protein sequence ID" value="MQS96552.1"/>
    <property type="molecule type" value="Genomic_DNA"/>
</dbReference>
<feature type="transmembrane region" description="Helical" evidence="1">
    <location>
        <begin position="70"/>
        <end position="96"/>
    </location>
</feature>
<accession>A0A5P0ZUP8</accession>
<reference evidence="2 3" key="1">
    <citation type="journal article" date="2019" name="Syst. Appl. Microbiol.">
        <title>Polyphasic characterization of two novel Lactobacillus spp. isolated from blown salami packages: Description of Lactobacillus halodurans sp. nov. and Lactobacillus salsicarnum sp. nov.</title>
        <authorList>
            <person name="Schuster J.A."/>
            <person name="Klingl A."/>
            <person name="Vogel R.F."/>
            <person name="Ehrmann M.A."/>
        </authorList>
    </citation>
    <scope>NUCLEOTIDE SEQUENCE [LARGE SCALE GENOMIC DNA]</scope>
    <source>
        <strain evidence="2 3">TMW 1.1920</strain>
    </source>
</reference>
<feature type="transmembrane region" description="Helical" evidence="1">
    <location>
        <begin position="462"/>
        <end position="484"/>
    </location>
</feature>
<evidence type="ECO:0000313" key="3">
    <source>
        <dbReference type="Proteomes" id="UP000371423"/>
    </source>
</evidence>
<feature type="transmembrane region" description="Helical" evidence="1">
    <location>
        <begin position="237"/>
        <end position="263"/>
    </location>
</feature>
<keyword evidence="1" id="KW-1133">Transmembrane helix</keyword>